<dbReference type="GO" id="GO:0016491">
    <property type="term" value="F:oxidoreductase activity"/>
    <property type="evidence" value="ECO:0007669"/>
    <property type="project" value="UniProtKB-KW"/>
</dbReference>
<name>A0A1M4WHP7_9GAMM</name>
<keyword evidence="1" id="KW-0285">Flavoprotein</keyword>
<reference evidence="5" key="1">
    <citation type="submission" date="2016-11" db="EMBL/GenBank/DDBJ databases">
        <authorList>
            <person name="Varghese N."/>
            <person name="Submissions S."/>
        </authorList>
    </citation>
    <scope>NUCLEOTIDE SEQUENCE [LARGE SCALE GENOMIC DNA]</scope>
    <source>
        <strain evidence="5">DSM 16579</strain>
    </source>
</reference>
<feature type="domain" description="FAD/NAD(P)-binding" evidence="3">
    <location>
        <begin position="4"/>
        <end position="284"/>
    </location>
</feature>
<dbReference type="Pfam" id="PF07992">
    <property type="entry name" value="Pyr_redox_2"/>
    <property type="match status" value="1"/>
</dbReference>
<dbReference type="Proteomes" id="UP000184517">
    <property type="component" value="Unassembled WGS sequence"/>
</dbReference>
<dbReference type="PANTHER" id="PTHR48105">
    <property type="entry name" value="THIOREDOXIN REDUCTASE 1-RELATED-RELATED"/>
    <property type="match status" value="1"/>
</dbReference>
<gene>
    <name evidence="4" type="ORF">SAMN02745753_00799</name>
</gene>
<dbReference type="PRINTS" id="PR00469">
    <property type="entry name" value="PNDRDTASEII"/>
</dbReference>
<sequence>MQLDVIVIGGSFAGLSAAMQLARGQRKVTVIDAGEPRNRFSDESHGFFGLDGVSPFAIQQEAYRQLLKYPTVDIVKDRAVAVEKNASGFSVTLEDDTSLHSKKLILATGLRDELPNIPGLKERWGATVIHCPYCHGYEVRNQPLGVIATSPLSTHQAGMIPDWGPTTYFTQGLYEPDEEQRAFLLKRGVTIESTPVLEVLGRAPEMSSVYLADGRTIRLAALFVGPKTHMASPFAEQLGCEFEEGPLGLVIKTDLFKQTSVEGVFAAGDVSNPMQNATLASASGVMAGVGAHQSLMHD</sequence>
<dbReference type="AlphaFoldDB" id="A0A1M4WHP7"/>
<protein>
    <submittedName>
        <fullName evidence="4">Thioredoxin reductase</fullName>
    </submittedName>
</protein>
<dbReference type="InterPro" id="IPR023753">
    <property type="entry name" value="FAD/NAD-binding_dom"/>
</dbReference>
<evidence type="ECO:0000313" key="5">
    <source>
        <dbReference type="Proteomes" id="UP000184517"/>
    </source>
</evidence>
<organism evidence="4 5">
    <name type="scientific">Marinomonas polaris DSM 16579</name>
    <dbReference type="NCBI Taxonomy" id="1122206"/>
    <lineage>
        <taxon>Bacteria</taxon>
        <taxon>Pseudomonadati</taxon>
        <taxon>Pseudomonadota</taxon>
        <taxon>Gammaproteobacteria</taxon>
        <taxon>Oceanospirillales</taxon>
        <taxon>Oceanospirillaceae</taxon>
        <taxon>Marinomonas</taxon>
    </lineage>
</organism>
<evidence type="ECO:0000256" key="1">
    <source>
        <dbReference type="ARBA" id="ARBA00022630"/>
    </source>
</evidence>
<keyword evidence="2" id="KW-0560">Oxidoreductase</keyword>
<dbReference type="STRING" id="1122206.SAMN02745753_00799"/>
<dbReference type="OrthoDB" id="9786503at2"/>
<dbReference type="Gene3D" id="3.50.50.60">
    <property type="entry name" value="FAD/NAD(P)-binding domain"/>
    <property type="match status" value="2"/>
</dbReference>
<dbReference type="SUPFAM" id="SSF51905">
    <property type="entry name" value="FAD/NAD(P)-binding domain"/>
    <property type="match status" value="1"/>
</dbReference>
<dbReference type="PRINTS" id="PR00368">
    <property type="entry name" value="FADPNR"/>
</dbReference>
<proteinExistence type="predicted"/>
<dbReference type="EMBL" id="FQVF01000004">
    <property type="protein sequence ID" value="SHE80768.1"/>
    <property type="molecule type" value="Genomic_DNA"/>
</dbReference>
<dbReference type="RefSeq" id="WP_072838447.1">
    <property type="nucleotide sequence ID" value="NZ_FQVF01000004.1"/>
</dbReference>
<evidence type="ECO:0000259" key="3">
    <source>
        <dbReference type="Pfam" id="PF07992"/>
    </source>
</evidence>
<accession>A0A1M4WHP7</accession>
<dbReference type="InterPro" id="IPR050097">
    <property type="entry name" value="Ferredoxin-NADP_redctase_2"/>
</dbReference>
<evidence type="ECO:0000313" key="4">
    <source>
        <dbReference type="EMBL" id="SHE80768.1"/>
    </source>
</evidence>
<dbReference type="InterPro" id="IPR036188">
    <property type="entry name" value="FAD/NAD-bd_sf"/>
</dbReference>
<keyword evidence="5" id="KW-1185">Reference proteome</keyword>
<evidence type="ECO:0000256" key="2">
    <source>
        <dbReference type="ARBA" id="ARBA00023002"/>
    </source>
</evidence>